<gene>
    <name evidence="3" type="ORF">PAC_04790</name>
</gene>
<keyword evidence="4" id="KW-1185">Reference proteome</keyword>
<dbReference type="PANTHER" id="PTHR33365:SF14">
    <property type="entry name" value="TAT PATHWAY SIGNAL SEQUENCE"/>
    <property type="match status" value="1"/>
</dbReference>
<comment type="similarity">
    <text evidence="1">Belongs to the ustYa family.</text>
</comment>
<dbReference type="EMBL" id="FJOG01000005">
    <property type="protein sequence ID" value="CZR54905.1"/>
    <property type="molecule type" value="Genomic_DNA"/>
</dbReference>
<dbReference type="AlphaFoldDB" id="A0A1L7WQ59"/>
<dbReference type="InterPro" id="IPR021765">
    <property type="entry name" value="UstYa-like"/>
</dbReference>
<feature type="region of interest" description="Disordered" evidence="2">
    <location>
        <begin position="1"/>
        <end position="34"/>
    </location>
</feature>
<evidence type="ECO:0000313" key="4">
    <source>
        <dbReference type="Proteomes" id="UP000184330"/>
    </source>
</evidence>
<dbReference type="GO" id="GO:0043386">
    <property type="term" value="P:mycotoxin biosynthetic process"/>
    <property type="evidence" value="ECO:0007669"/>
    <property type="project" value="InterPro"/>
</dbReference>
<evidence type="ECO:0008006" key="5">
    <source>
        <dbReference type="Google" id="ProtNLM"/>
    </source>
</evidence>
<evidence type="ECO:0000256" key="1">
    <source>
        <dbReference type="ARBA" id="ARBA00035112"/>
    </source>
</evidence>
<protein>
    <recommendedName>
        <fullName evidence="5">Tat pathway signal sequence</fullName>
    </recommendedName>
</protein>
<dbReference type="STRING" id="576137.A0A1L7WQ59"/>
<dbReference type="Pfam" id="PF11807">
    <property type="entry name" value="UstYa"/>
    <property type="match status" value="1"/>
</dbReference>
<evidence type="ECO:0000313" key="3">
    <source>
        <dbReference type="EMBL" id="CZR54905.1"/>
    </source>
</evidence>
<reference evidence="3 4" key="1">
    <citation type="submission" date="2016-03" db="EMBL/GenBank/DDBJ databases">
        <authorList>
            <person name="Ploux O."/>
        </authorList>
    </citation>
    <scope>NUCLEOTIDE SEQUENCE [LARGE SCALE GENOMIC DNA]</scope>
    <source>
        <strain evidence="3 4">UAMH 11012</strain>
    </source>
</reference>
<proteinExistence type="inferred from homology"/>
<name>A0A1L7WQ59_9HELO</name>
<accession>A0A1L7WQ59</accession>
<dbReference type="Proteomes" id="UP000184330">
    <property type="component" value="Unassembled WGS sequence"/>
</dbReference>
<organism evidence="3 4">
    <name type="scientific">Phialocephala subalpina</name>
    <dbReference type="NCBI Taxonomy" id="576137"/>
    <lineage>
        <taxon>Eukaryota</taxon>
        <taxon>Fungi</taxon>
        <taxon>Dikarya</taxon>
        <taxon>Ascomycota</taxon>
        <taxon>Pezizomycotina</taxon>
        <taxon>Leotiomycetes</taxon>
        <taxon>Helotiales</taxon>
        <taxon>Mollisiaceae</taxon>
        <taxon>Phialocephala</taxon>
        <taxon>Phialocephala fortinii species complex</taxon>
    </lineage>
</organism>
<sequence>MLATVLGGDRTPHPPIHSAVTRKSRRGDEEKDQSAENLLLSTTSSVDEDQDSTQWTVTQPPSCRAFSPRTVVNLVLFTFSHFVLGHSISEKYAGSLSHHTLLKKTSYFSPVLEKWDIKTFDQQADGAFFESPHSSRFRNARTLFPSAEAAWEELDTIHTFPITADEVRSLSKDHSLAVKFPESYGLGSEAYVAQLDIFHQIHCLNLLRHLSWNEFNRDPSKMQKKPFSELHWIHVFHCTDMLMQTLMCQGSLDVLTFNWMETQEWPFPDFYVNHQCREFEAIVEWQEEHALPLMMGGNITRPEGAKQIPAPDAYYEMFPEQNVSIHDKRRGVGA</sequence>
<dbReference type="OrthoDB" id="3687641at2759"/>
<dbReference type="PANTHER" id="PTHR33365">
    <property type="entry name" value="YALI0B05434P"/>
    <property type="match status" value="1"/>
</dbReference>
<evidence type="ECO:0000256" key="2">
    <source>
        <dbReference type="SAM" id="MobiDB-lite"/>
    </source>
</evidence>